<protein>
    <submittedName>
        <fullName evidence="2">Uncharacterized protein</fullName>
    </submittedName>
</protein>
<organism evidence="2 3">
    <name type="scientific">Clydaea vesicula</name>
    <dbReference type="NCBI Taxonomy" id="447962"/>
    <lineage>
        <taxon>Eukaryota</taxon>
        <taxon>Fungi</taxon>
        <taxon>Fungi incertae sedis</taxon>
        <taxon>Chytridiomycota</taxon>
        <taxon>Chytridiomycota incertae sedis</taxon>
        <taxon>Chytridiomycetes</taxon>
        <taxon>Lobulomycetales</taxon>
        <taxon>Lobulomycetaceae</taxon>
        <taxon>Clydaea</taxon>
    </lineage>
</organism>
<sequence length="253" mass="28807">MQFLDLPPPLEDCTELLKKRKKAKSKNQQKFEKIQENPKFNASVDSSLLDIKEDSNILNFSNKPLEKKPAVSQSNNSGQFGGLKKGFFDSKPKEKVKNKITEKNLENVSFNPNKGSSLVIEEVQENLKSENSPSNITSQLLNQINLSPSLMKAFEDPEFALAAEEISKNPTRETMEKFKKLRPELFKAFLEFLNLMGQEVEKKEKKEEKVKVVDKEVENLLKADGIKELLLDFEVQEIVESLRQGKADVNGYV</sequence>
<dbReference type="Proteomes" id="UP001211065">
    <property type="component" value="Unassembled WGS sequence"/>
</dbReference>
<gene>
    <name evidence="2" type="ORF">HK099_005706</name>
</gene>
<feature type="region of interest" description="Disordered" evidence="1">
    <location>
        <begin position="66"/>
        <end position="86"/>
    </location>
</feature>
<reference evidence="2" key="1">
    <citation type="submission" date="2020-05" db="EMBL/GenBank/DDBJ databases">
        <title>Phylogenomic resolution of chytrid fungi.</title>
        <authorList>
            <person name="Stajich J.E."/>
            <person name="Amses K."/>
            <person name="Simmons R."/>
            <person name="Seto K."/>
            <person name="Myers J."/>
            <person name="Bonds A."/>
            <person name="Quandt C.A."/>
            <person name="Barry K."/>
            <person name="Liu P."/>
            <person name="Grigoriev I."/>
            <person name="Longcore J.E."/>
            <person name="James T.Y."/>
        </authorList>
    </citation>
    <scope>NUCLEOTIDE SEQUENCE</scope>
    <source>
        <strain evidence="2">JEL0476</strain>
    </source>
</reference>
<dbReference type="EMBL" id="JADGJW010000458">
    <property type="protein sequence ID" value="KAJ3216837.1"/>
    <property type="molecule type" value="Genomic_DNA"/>
</dbReference>
<dbReference type="AlphaFoldDB" id="A0AAD5TZY4"/>
<accession>A0AAD5TZY4</accession>
<comment type="caution">
    <text evidence="2">The sequence shown here is derived from an EMBL/GenBank/DDBJ whole genome shotgun (WGS) entry which is preliminary data.</text>
</comment>
<proteinExistence type="predicted"/>
<keyword evidence="3" id="KW-1185">Reference proteome</keyword>
<dbReference type="Gene3D" id="1.10.260.100">
    <property type="match status" value="1"/>
</dbReference>
<evidence type="ECO:0000313" key="3">
    <source>
        <dbReference type="Proteomes" id="UP001211065"/>
    </source>
</evidence>
<evidence type="ECO:0000256" key="1">
    <source>
        <dbReference type="SAM" id="MobiDB-lite"/>
    </source>
</evidence>
<name>A0AAD5TZY4_9FUNG</name>
<evidence type="ECO:0000313" key="2">
    <source>
        <dbReference type="EMBL" id="KAJ3216837.1"/>
    </source>
</evidence>